<protein>
    <recommendedName>
        <fullName evidence="6">DNA-binding protein H-NS-like C-terminal domain-containing protein</fullName>
    </recommendedName>
</protein>
<evidence type="ECO:0000313" key="7">
    <source>
        <dbReference type="EMBL" id="TCG03003.1"/>
    </source>
</evidence>
<keyword evidence="4" id="KW-0238">DNA-binding</keyword>
<dbReference type="GO" id="GO:0009295">
    <property type="term" value="C:nucleoid"/>
    <property type="evidence" value="ECO:0007669"/>
    <property type="project" value="UniProtKB-SubCell"/>
</dbReference>
<keyword evidence="3" id="KW-0963">Cytoplasm</keyword>
<dbReference type="InterPro" id="IPR027444">
    <property type="entry name" value="H-NS_C_dom"/>
</dbReference>
<dbReference type="GO" id="GO:0003677">
    <property type="term" value="F:DNA binding"/>
    <property type="evidence" value="ECO:0007669"/>
    <property type="project" value="UniProtKB-KW"/>
</dbReference>
<dbReference type="PANTHER" id="PTHR38097">
    <property type="match status" value="1"/>
</dbReference>
<feature type="region of interest" description="Disordered" evidence="5">
    <location>
        <begin position="1"/>
        <end position="41"/>
    </location>
</feature>
<evidence type="ECO:0000313" key="8">
    <source>
        <dbReference type="Proteomes" id="UP000294200"/>
    </source>
</evidence>
<name>A0A4R0WZ70_9BURK</name>
<dbReference type="Pfam" id="PF00816">
    <property type="entry name" value="Histone_HNS"/>
    <property type="match status" value="1"/>
</dbReference>
<evidence type="ECO:0000256" key="1">
    <source>
        <dbReference type="ARBA" id="ARBA00004453"/>
    </source>
</evidence>
<dbReference type="Proteomes" id="UP000294200">
    <property type="component" value="Unassembled WGS sequence"/>
</dbReference>
<dbReference type="EMBL" id="MWML01000568">
    <property type="protein sequence ID" value="TCG03003.1"/>
    <property type="molecule type" value="Genomic_DNA"/>
</dbReference>
<reference evidence="7 8" key="1">
    <citation type="submission" date="2017-02" db="EMBL/GenBank/DDBJ databases">
        <title>Paraburkholderia sophoroidis sp. nov. and Paraburkholderia steynii sp. nov. rhizobial symbionts of the fynbos legume Hypocalyptus sophoroides.</title>
        <authorList>
            <person name="Steenkamp E.T."/>
            <person name="Beukes C.W."/>
            <person name="Van Zyl E."/>
            <person name="Avontuur J."/>
            <person name="Chan W.Y."/>
            <person name="Hassen A."/>
            <person name="Palmer M."/>
            <person name="Mthombeni L."/>
            <person name="Phalane F."/>
            <person name="Sereme K."/>
            <person name="Venter S.N."/>
        </authorList>
    </citation>
    <scope>NUCLEOTIDE SEQUENCE [LARGE SCALE GENOMIC DNA]</scope>
    <source>
        <strain evidence="7 8">HC1.1ba</strain>
    </source>
</reference>
<dbReference type="PANTHER" id="PTHR38097:SF2">
    <property type="entry name" value="DNA-BINDING PROTEIN STPA"/>
    <property type="match status" value="1"/>
</dbReference>
<dbReference type="AlphaFoldDB" id="A0A4R0WZ70"/>
<accession>A0A4R0WZ70</accession>
<evidence type="ECO:0000256" key="3">
    <source>
        <dbReference type="ARBA" id="ARBA00022490"/>
    </source>
</evidence>
<evidence type="ECO:0000256" key="4">
    <source>
        <dbReference type="ARBA" id="ARBA00023125"/>
    </source>
</evidence>
<keyword evidence="8" id="KW-1185">Reference proteome</keyword>
<feature type="compositionally biased region" description="Polar residues" evidence="5">
    <location>
        <begin position="1"/>
        <end position="10"/>
    </location>
</feature>
<evidence type="ECO:0000256" key="5">
    <source>
        <dbReference type="SAM" id="MobiDB-lite"/>
    </source>
</evidence>
<proteinExistence type="inferred from homology"/>
<feature type="domain" description="DNA-binding protein H-NS-like C-terminal" evidence="6">
    <location>
        <begin position="15"/>
        <end position="57"/>
    </location>
</feature>
<gene>
    <name evidence="7" type="ORF">BZM27_51660</name>
</gene>
<evidence type="ECO:0000256" key="2">
    <source>
        <dbReference type="ARBA" id="ARBA00010610"/>
    </source>
</evidence>
<organism evidence="7 8">
    <name type="scientific">Paraburkholderia steynii</name>
    <dbReference type="NCBI Taxonomy" id="1245441"/>
    <lineage>
        <taxon>Bacteria</taxon>
        <taxon>Pseudomonadati</taxon>
        <taxon>Pseudomonadota</taxon>
        <taxon>Betaproteobacteria</taxon>
        <taxon>Burkholderiales</taxon>
        <taxon>Burkholderiaceae</taxon>
        <taxon>Paraburkholderia</taxon>
    </lineage>
</organism>
<comment type="caution">
    <text evidence="7">The sequence shown here is derived from an EMBL/GenBank/DDBJ whole genome shotgun (WGS) entry which is preliminary data.</text>
</comment>
<feature type="non-terminal residue" evidence="7">
    <location>
        <position position="1"/>
    </location>
</feature>
<sequence length="71" mass="7708">CASFHVSNSEKAAGRNARLPSGSMVKYGDPKTGDTWTGHGRAPAWIANAKDRTRFLIDDCNQTEGRSQSAR</sequence>
<comment type="subcellular location">
    <subcellularLocation>
        <location evidence="1">Cytoplasm</location>
        <location evidence="1">Nucleoid</location>
    </subcellularLocation>
</comment>
<comment type="similarity">
    <text evidence="2">Belongs to the histone-like protein H-NS family.</text>
</comment>
<dbReference type="Gene3D" id="4.10.430.30">
    <property type="match status" value="1"/>
</dbReference>
<dbReference type="SMART" id="SM00528">
    <property type="entry name" value="HNS"/>
    <property type="match status" value="1"/>
</dbReference>
<evidence type="ECO:0000259" key="6">
    <source>
        <dbReference type="SMART" id="SM00528"/>
    </source>
</evidence>
<dbReference type="SUPFAM" id="SSF81273">
    <property type="entry name" value="H-NS histone-like proteins"/>
    <property type="match status" value="1"/>
</dbReference>